<dbReference type="PROSITE" id="PS51257">
    <property type="entry name" value="PROKAR_LIPOPROTEIN"/>
    <property type="match status" value="1"/>
</dbReference>
<keyword evidence="3" id="KW-1185">Reference proteome</keyword>
<accession>A0A1C7ELF5</accession>
<gene>
    <name evidence="2" type="ORF">BCM40_12925</name>
</gene>
<evidence type="ECO:0000313" key="3">
    <source>
        <dbReference type="Proteomes" id="UP000092495"/>
    </source>
</evidence>
<dbReference type="EMBL" id="CP016543">
    <property type="protein sequence ID" value="ANU24883.1"/>
    <property type="molecule type" value="Genomic_DNA"/>
</dbReference>
<sequence length="224" mass="24816">MKKWFIPVVISSIVLAGCGSDTTKISDESENTTTTASEQDSTTDNEKTESEGESEEVEEAAEIDEDVQEDDSMKATNTYTNKELGITGEVGPMKYEIPGIQLKVIEPKDQATADLFEVAVGDEVHAFTIQLVGENTSEEDMSFYLGQAVAITNTKEQLDPDMILSEYIEGEYMGQVRHEGHNVYILKNSTVDQLESIELRIMAPMDSNYETVGEDVSHKIEVNK</sequence>
<organism evidence="2 3">
    <name type="scientific">Planococcus donghaensis</name>
    <dbReference type="NCBI Taxonomy" id="414778"/>
    <lineage>
        <taxon>Bacteria</taxon>
        <taxon>Bacillati</taxon>
        <taxon>Bacillota</taxon>
        <taxon>Bacilli</taxon>
        <taxon>Bacillales</taxon>
        <taxon>Caryophanaceae</taxon>
        <taxon>Planococcus</taxon>
    </lineage>
</organism>
<protein>
    <recommendedName>
        <fullName evidence="4">DUF4352 domain-containing protein</fullName>
    </recommendedName>
</protein>
<feature type="compositionally biased region" description="Acidic residues" evidence="1">
    <location>
        <begin position="51"/>
        <end position="70"/>
    </location>
</feature>
<name>A0A1C7ELF5_9BACL</name>
<evidence type="ECO:0008006" key="4">
    <source>
        <dbReference type="Google" id="ProtNLM"/>
    </source>
</evidence>
<evidence type="ECO:0000313" key="2">
    <source>
        <dbReference type="EMBL" id="ANU24883.1"/>
    </source>
</evidence>
<evidence type="ECO:0000256" key="1">
    <source>
        <dbReference type="SAM" id="MobiDB-lite"/>
    </source>
</evidence>
<feature type="region of interest" description="Disordered" evidence="1">
    <location>
        <begin position="20"/>
        <end position="78"/>
    </location>
</feature>
<dbReference type="KEGG" id="pdg:BCM40_12925"/>
<dbReference type="AlphaFoldDB" id="A0A1C7ELF5"/>
<dbReference type="Proteomes" id="UP000092495">
    <property type="component" value="Chromosome"/>
</dbReference>
<reference evidence="2" key="1">
    <citation type="submission" date="2016-10" db="EMBL/GenBank/DDBJ databases">
        <authorList>
            <person name="See-Too W.S."/>
        </authorList>
    </citation>
    <scope>NUCLEOTIDE SEQUENCE</scope>
    <source>
        <strain evidence="2">DSM 22276</strain>
    </source>
</reference>
<proteinExistence type="predicted"/>
<feature type="compositionally biased region" description="Low complexity" evidence="1">
    <location>
        <begin position="32"/>
        <end position="42"/>
    </location>
</feature>